<evidence type="ECO:0000256" key="2">
    <source>
        <dbReference type="ARBA" id="ARBA00022670"/>
    </source>
</evidence>
<evidence type="ECO:0000256" key="3">
    <source>
        <dbReference type="ARBA" id="ARBA00022750"/>
    </source>
</evidence>
<keyword evidence="4" id="KW-0378">Hydrolase</keyword>
<dbReference type="NCBIfam" id="TIGR00072">
    <property type="entry name" value="hydrog_prot"/>
    <property type="match status" value="1"/>
</dbReference>
<dbReference type="GO" id="GO:0008047">
    <property type="term" value="F:enzyme activator activity"/>
    <property type="evidence" value="ECO:0007669"/>
    <property type="project" value="InterPro"/>
</dbReference>
<keyword evidence="3" id="KW-0064">Aspartyl protease</keyword>
<feature type="non-terminal residue" evidence="5">
    <location>
        <position position="158"/>
    </location>
</feature>
<dbReference type="GO" id="GO:0004190">
    <property type="term" value="F:aspartic-type endopeptidase activity"/>
    <property type="evidence" value="ECO:0007669"/>
    <property type="project" value="UniProtKB-KW"/>
</dbReference>
<dbReference type="InterPro" id="IPR000671">
    <property type="entry name" value="Peptidase_A31"/>
</dbReference>
<protein>
    <submittedName>
        <fullName evidence="5">Hydrogenase maturation protease</fullName>
    </submittedName>
</protein>
<reference evidence="5" key="1">
    <citation type="journal article" date="2020" name="mSystems">
        <title>Genome- and Community-Level Interaction Insights into Carbon Utilization and Element Cycling Functions of Hydrothermarchaeota in Hydrothermal Sediment.</title>
        <authorList>
            <person name="Zhou Z."/>
            <person name="Liu Y."/>
            <person name="Xu W."/>
            <person name="Pan J."/>
            <person name="Luo Z.H."/>
            <person name="Li M."/>
        </authorList>
    </citation>
    <scope>NUCLEOTIDE SEQUENCE [LARGE SCALE GENOMIC DNA]</scope>
    <source>
        <strain evidence="5">SpSt-1233</strain>
    </source>
</reference>
<dbReference type="PANTHER" id="PTHR30302">
    <property type="entry name" value="HYDROGENASE 1 MATURATION PROTEASE"/>
    <property type="match status" value="1"/>
</dbReference>
<organism evidence="5">
    <name type="scientific">Eiseniibacteriota bacterium</name>
    <dbReference type="NCBI Taxonomy" id="2212470"/>
    <lineage>
        <taxon>Bacteria</taxon>
        <taxon>Candidatus Eiseniibacteriota</taxon>
    </lineage>
</organism>
<dbReference type="AlphaFoldDB" id="A0A7V2AVN7"/>
<comment type="caution">
    <text evidence="5">The sequence shown here is derived from an EMBL/GenBank/DDBJ whole genome shotgun (WGS) entry which is preliminary data.</text>
</comment>
<sequence>MKTIVLGLGNTILSDDGAGIYAARAAREGLAGRADVVEAELAGFDLIEILEGYGRAIIIDAIDLDGEAPGSVFRLSPDDLRITPRLASFHDIDIVTAVALGKRLGLEMPSEILIYAVQVKDALTLNEGCTPDVEAAIPALAAEICSEVRGEVPDRISR</sequence>
<dbReference type="PANTHER" id="PTHR30302:SF1">
    <property type="entry name" value="HYDROGENASE 2 MATURATION PROTEASE"/>
    <property type="match status" value="1"/>
</dbReference>
<dbReference type="GO" id="GO:0016485">
    <property type="term" value="P:protein processing"/>
    <property type="evidence" value="ECO:0007669"/>
    <property type="project" value="TreeGrafter"/>
</dbReference>
<evidence type="ECO:0000313" key="5">
    <source>
        <dbReference type="EMBL" id="HER44077.1"/>
    </source>
</evidence>
<keyword evidence="2 5" id="KW-0645">Protease</keyword>
<dbReference type="Gene3D" id="3.40.50.1450">
    <property type="entry name" value="HybD-like"/>
    <property type="match status" value="1"/>
</dbReference>
<name>A0A7V2AVN7_UNCEI</name>
<dbReference type="SUPFAM" id="SSF53163">
    <property type="entry name" value="HybD-like"/>
    <property type="match status" value="1"/>
</dbReference>
<evidence type="ECO:0000256" key="4">
    <source>
        <dbReference type="ARBA" id="ARBA00022801"/>
    </source>
</evidence>
<evidence type="ECO:0000256" key="1">
    <source>
        <dbReference type="ARBA" id="ARBA00006814"/>
    </source>
</evidence>
<dbReference type="EMBL" id="DSEC01000457">
    <property type="protein sequence ID" value="HER44077.1"/>
    <property type="molecule type" value="Genomic_DNA"/>
</dbReference>
<accession>A0A7V2AVN7</accession>
<dbReference type="InterPro" id="IPR023430">
    <property type="entry name" value="Pept_HybD-like_dom_sf"/>
</dbReference>
<dbReference type="Proteomes" id="UP000886069">
    <property type="component" value="Unassembled WGS sequence"/>
</dbReference>
<dbReference type="CDD" id="cd00518">
    <property type="entry name" value="H2MP"/>
    <property type="match status" value="1"/>
</dbReference>
<gene>
    <name evidence="5" type="ORF">ENO08_06425</name>
</gene>
<proteinExistence type="inferred from homology"/>
<dbReference type="PRINTS" id="PR00446">
    <property type="entry name" value="HYDRGNUPTAKE"/>
</dbReference>
<comment type="similarity">
    <text evidence="1">Belongs to the peptidase A31 family.</text>
</comment>
<dbReference type="Pfam" id="PF01750">
    <property type="entry name" value="HycI"/>
    <property type="match status" value="1"/>
</dbReference>